<dbReference type="GO" id="GO:0015627">
    <property type="term" value="C:type II protein secretion system complex"/>
    <property type="evidence" value="ECO:0007669"/>
    <property type="project" value="InterPro"/>
</dbReference>
<reference evidence="3" key="1">
    <citation type="submission" date="2020-10" db="EMBL/GenBank/DDBJ databases">
        <authorList>
            <person name="Gilroy R."/>
        </authorList>
    </citation>
    <scope>NUCLEOTIDE SEQUENCE</scope>
    <source>
        <strain evidence="3">10406</strain>
    </source>
</reference>
<evidence type="ECO:0000256" key="2">
    <source>
        <dbReference type="SAM" id="Phobius"/>
    </source>
</evidence>
<organism evidence="3 4">
    <name type="scientific">Candidatus Limadaptatus stercoripullorum</name>
    <dbReference type="NCBI Taxonomy" id="2840846"/>
    <lineage>
        <taxon>Bacteria</taxon>
        <taxon>Bacillati</taxon>
        <taxon>Bacillota</taxon>
        <taxon>Clostridia</taxon>
        <taxon>Eubacteriales</taxon>
        <taxon>Candidatus Limadaptatus</taxon>
    </lineage>
</organism>
<name>A0A9D1NAI7_9FIRM</name>
<dbReference type="Proteomes" id="UP000886857">
    <property type="component" value="Unassembled WGS sequence"/>
</dbReference>
<comment type="caution">
    <text evidence="3">The sequence shown here is derived from an EMBL/GenBank/DDBJ whole genome shotgun (WGS) entry which is preliminary data.</text>
</comment>
<protein>
    <submittedName>
        <fullName evidence="3">Type II secretion system protein M</fullName>
    </submittedName>
</protein>
<accession>A0A9D1NAI7</accession>
<keyword evidence="2" id="KW-0472">Membrane</keyword>
<evidence type="ECO:0000313" key="4">
    <source>
        <dbReference type="Proteomes" id="UP000886857"/>
    </source>
</evidence>
<gene>
    <name evidence="3" type="ORF">IAC73_03885</name>
</gene>
<keyword evidence="2" id="KW-1133">Transmembrane helix</keyword>
<keyword evidence="1" id="KW-0175">Coiled coil</keyword>
<dbReference type="AlphaFoldDB" id="A0A9D1NAI7"/>
<dbReference type="GO" id="GO:0015628">
    <property type="term" value="P:protein secretion by the type II secretion system"/>
    <property type="evidence" value="ECO:0007669"/>
    <property type="project" value="InterPro"/>
</dbReference>
<proteinExistence type="predicted"/>
<feature type="transmembrane region" description="Helical" evidence="2">
    <location>
        <begin position="12"/>
        <end position="31"/>
    </location>
</feature>
<evidence type="ECO:0000256" key="1">
    <source>
        <dbReference type="SAM" id="Coils"/>
    </source>
</evidence>
<reference evidence="3" key="2">
    <citation type="journal article" date="2021" name="PeerJ">
        <title>Extensive microbial diversity within the chicken gut microbiome revealed by metagenomics and culture.</title>
        <authorList>
            <person name="Gilroy R."/>
            <person name="Ravi A."/>
            <person name="Getino M."/>
            <person name="Pursley I."/>
            <person name="Horton D.L."/>
            <person name="Alikhan N.F."/>
            <person name="Baker D."/>
            <person name="Gharbi K."/>
            <person name="Hall N."/>
            <person name="Watson M."/>
            <person name="Adriaenssens E.M."/>
            <person name="Foster-Nyarko E."/>
            <person name="Jarju S."/>
            <person name="Secka A."/>
            <person name="Antonio M."/>
            <person name="Oren A."/>
            <person name="Chaudhuri R.R."/>
            <person name="La Ragione R."/>
            <person name="Hildebrand F."/>
            <person name="Pallen M.J."/>
        </authorList>
    </citation>
    <scope>NUCLEOTIDE SEQUENCE</scope>
    <source>
        <strain evidence="3">10406</strain>
    </source>
</reference>
<evidence type="ECO:0000313" key="3">
    <source>
        <dbReference type="EMBL" id="HIU98965.1"/>
    </source>
</evidence>
<feature type="coiled-coil region" evidence="1">
    <location>
        <begin position="36"/>
        <end position="66"/>
    </location>
</feature>
<sequence>MNLSLNFTMRDKILLAVLAVVLFVGMMYLYGVMPANEEAEQLAKQAAEKQQQLNALNAQIAGINIDALEEEYDILLDYYYDAKAEIEAAGAATLPDRVQIVAIERRVIGMLDEAGIEGYSTQGWAIAEETFVREYNGYEANYSIARAVCPTPFRCDPDKVGAFIDRVAEEEFFTLTDISISYTTENVTVEDGTAGEDGQEPVTETREIAEGSLTLEYYMIARDVTAAVPALLPEVTGLEADGATISFDSVENAEGYEFYTRGADGTFTLVPSLAVSATADGRVTVKLSDAYLTPGTHEIAVRAVGDKMAAGGGWFKSPKPGADTAVVTVTI</sequence>
<dbReference type="InterPro" id="IPR007690">
    <property type="entry name" value="T2SS_GspM"/>
</dbReference>
<keyword evidence="2" id="KW-0812">Transmembrane</keyword>
<dbReference type="Pfam" id="PF04612">
    <property type="entry name" value="T2SSM"/>
    <property type="match status" value="1"/>
</dbReference>
<dbReference type="EMBL" id="DVOE01000057">
    <property type="protein sequence ID" value="HIU98965.1"/>
    <property type="molecule type" value="Genomic_DNA"/>
</dbReference>